<dbReference type="AlphaFoldDB" id="A0A0C3B409"/>
<protein>
    <submittedName>
        <fullName evidence="2">Uncharacterized protein</fullName>
    </submittedName>
</protein>
<reference evidence="2 3" key="1">
    <citation type="submission" date="2014-04" db="EMBL/GenBank/DDBJ databases">
        <authorList>
            <consortium name="DOE Joint Genome Institute"/>
            <person name="Kuo A."/>
            <person name="Zuccaro A."/>
            <person name="Kohler A."/>
            <person name="Nagy L.G."/>
            <person name="Floudas D."/>
            <person name="Copeland A."/>
            <person name="Barry K.W."/>
            <person name="Cichocki N."/>
            <person name="Veneault-Fourrey C."/>
            <person name="LaButti K."/>
            <person name="Lindquist E.A."/>
            <person name="Lipzen A."/>
            <person name="Lundell T."/>
            <person name="Morin E."/>
            <person name="Murat C."/>
            <person name="Sun H."/>
            <person name="Tunlid A."/>
            <person name="Henrissat B."/>
            <person name="Grigoriev I.V."/>
            <person name="Hibbett D.S."/>
            <person name="Martin F."/>
            <person name="Nordberg H.P."/>
            <person name="Cantor M.N."/>
            <person name="Hua S.X."/>
        </authorList>
    </citation>
    <scope>NUCLEOTIDE SEQUENCE [LARGE SCALE GENOMIC DNA]</scope>
    <source>
        <strain evidence="2 3">MAFF 305830</strain>
    </source>
</reference>
<dbReference type="Proteomes" id="UP000054097">
    <property type="component" value="Unassembled WGS sequence"/>
</dbReference>
<name>A0A0C3B409_SERVB</name>
<dbReference type="OrthoDB" id="299997at2759"/>
<feature type="compositionally biased region" description="Polar residues" evidence="1">
    <location>
        <begin position="46"/>
        <end position="58"/>
    </location>
</feature>
<sequence>MSHQSSSSSWSKFFKQPGSNSGTKSPPHSANSNYNPYSDNPFHRPPSSTSTYVSNAASEATFRTGSASTASGSTLKGGLNSNHQINNKIHSTPPMSSHDLDADEGECPVCLEPLSFSFRLPGEKPHVVPECGHALHEVSSGEPASEPRGS</sequence>
<accession>A0A0C3B409</accession>
<reference evidence="3" key="2">
    <citation type="submission" date="2015-01" db="EMBL/GenBank/DDBJ databases">
        <title>Evolutionary Origins and Diversification of the Mycorrhizal Mutualists.</title>
        <authorList>
            <consortium name="DOE Joint Genome Institute"/>
            <consortium name="Mycorrhizal Genomics Consortium"/>
            <person name="Kohler A."/>
            <person name="Kuo A."/>
            <person name="Nagy L.G."/>
            <person name="Floudas D."/>
            <person name="Copeland A."/>
            <person name="Barry K.W."/>
            <person name="Cichocki N."/>
            <person name="Veneault-Fourrey C."/>
            <person name="LaButti K."/>
            <person name="Lindquist E.A."/>
            <person name="Lipzen A."/>
            <person name="Lundell T."/>
            <person name="Morin E."/>
            <person name="Murat C."/>
            <person name="Riley R."/>
            <person name="Ohm R."/>
            <person name="Sun H."/>
            <person name="Tunlid A."/>
            <person name="Henrissat B."/>
            <person name="Grigoriev I.V."/>
            <person name="Hibbett D.S."/>
            <person name="Martin F."/>
        </authorList>
    </citation>
    <scope>NUCLEOTIDE SEQUENCE [LARGE SCALE GENOMIC DNA]</scope>
    <source>
        <strain evidence="3">MAFF 305830</strain>
    </source>
</reference>
<dbReference type="STRING" id="933852.A0A0C3B409"/>
<feature type="compositionally biased region" description="Low complexity" evidence="1">
    <location>
        <begin position="1"/>
        <end position="11"/>
    </location>
</feature>
<feature type="region of interest" description="Disordered" evidence="1">
    <location>
        <begin position="1"/>
        <end position="101"/>
    </location>
</feature>
<feature type="compositionally biased region" description="Polar residues" evidence="1">
    <location>
        <begin position="17"/>
        <end position="38"/>
    </location>
</feature>
<feature type="compositionally biased region" description="Low complexity" evidence="1">
    <location>
        <begin position="60"/>
        <end position="78"/>
    </location>
</feature>
<dbReference type="SUPFAM" id="SSF57850">
    <property type="entry name" value="RING/U-box"/>
    <property type="match status" value="1"/>
</dbReference>
<evidence type="ECO:0000313" key="2">
    <source>
        <dbReference type="EMBL" id="KIM26211.1"/>
    </source>
</evidence>
<dbReference type="HOGENOM" id="CLU_1741703_0_0_1"/>
<evidence type="ECO:0000313" key="3">
    <source>
        <dbReference type="Proteomes" id="UP000054097"/>
    </source>
</evidence>
<proteinExistence type="predicted"/>
<gene>
    <name evidence="2" type="ORF">M408DRAFT_197410</name>
</gene>
<feature type="compositionally biased region" description="Polar residues" evidence="1">
    <location>
        <begin position="79"/>
        <end position="95"/>
    </location>
</feature>
<keyword evidence="3" id="KW-1185">Reference proteome</keyword>
<dbReference type="EMBL" id="KN824308">
    <property type="protein sequence ID" value="KIM26211.1"/>
    <property type="molecule type" value="Genomic_DNA"/>
</dbReference>
<organism evidence="2 3">
    <name type="scientific">Serendipita vermifera MAFF 305830</name>
    <dbReference type="NCBI Taxonomy" id="933852"/>
    <lineage>
        <taxon>Eukaryota</taxon>
        <taxon>Fungi</taxon>
        <taxon>Dikarya</taxon>
        <taxon>Basidiomycota</taxon>
        <taxon>Agaricomycotina</taxon>
        <taxon>Agaricomycetes</taxon>
        <taxon>Sebacinales</taxon>
        <taxon>Serendipitaceae</taxon>
        <taxon>Serendipita</taxon>
    </lineage>
</organism>
<evidence type="ECO:0000256" key="1">
    <source>
        <dbReference type="SAM" id="MobiDB-lite"/>
    </source>
</evidence>